<gene>
    <name evidence="3" type="ORF">BP6252_10705</name>
</gene>
<proteinExistence type="predicted"/>
<dbReference type="AlphaFoldDB" id="A0A3D8QU65"/>
<keyword evidence="2" id="KW-0472">Membrane</keyword>
<sequence length="453" mass="48856">MMKDDERYPIAVQPEGTAWIPEEKICTPDQTPAVGPGEKRIDSFPPDYKTANISHSDRDGDSMVVLKGEGFYAQSPPQRPWWKKTTIILLAVLIFLVICVGIAGGLYVKLHNPHHSNKHEVGNSPAAAEQVKFVQNSTRNSVASSGLFLNDKKTWNMQTYWQEASGNVQMRMSLDGTSWRPVRNVTFTIPPKQNSPLSATASTDTTGVVYLTLFYLTNTTQIAMVGHACAAGSSSCSMTTNQVVSNLLTVAPGNFTDLAAVNVDDAQDWRVYFQDTAGMIRELAGNSSGFGEGSLVGGFGLNTSSMAAVNINSVTNNIKVFYVDSLSQALYQTEFVGSWTTPAIVSSAIIASWNPLSGLATCYTKASDQIHVYYTGNDAGIYEFLGSNSSTTATQFAAQPGRNHLWAVADYPGADISAVGWSTEARFFQIAQGKLAEGSLSNTTWSESVVGLT</sequence>
<comment type="caution">
    <text evidence="3">The sequence shown here is derived from an EMBL/GenBank/DDBJ whole genome shotgun (WGS) entry which is preliminary data.</text>
</comment>
<reference evidence="3 4" key="1">
    <citation type="journal article" date="2018" name="IMA Fungus">
        <title>IMA Genome-F 9: Draft genome sequence of Annulohypoxylon stygium, Aspergillus mulundensis, Berkeleyomyces basicola (syn. Thielaviopsis basicola), Ceratocystis smalleyi, two Cercospora beticola strains, Coleophoma cylindrospora, Fusarium fracticaudum, Phialophora cf. hyalina, and Morchella septimelata.</title>
        <authorList>
            <person name="Wingfield B.D."/>
            <person name="Bills G.F."/>
            <person name="Dong Y."/>
            <person name="Huang W."/>
            <person name="Nel W.J."/>
            <person name="Swalarsk-Parry B.S."/>
            <person name="Vaghefi N."/>
            <person name="Wilken P.M."/>
            <person name="An Z."/>
            <person name="de Beer Z.W."/>
            <person name="De Vos L."/>
            <person name="Chen L."/>
            <person name="Duong T.A."/>
            <person name="Gao Y."/>
            <person name="Hammerbacher A."/>
            <person name="Kikkert J.R."/>
            <person name="Li Y."/>
            <person name="Li H."/>
            <person name="Li K."/>
            <person name="Li Q."/>
            <person name="Liu X."/>
            <person name="Ma X."/>
            <person name="Naidoo K."/>
            <person name="Pethybridge S.J."/>
            <person name="Sun J."/>
            <person name="Steenkamp E.T."/>
            <person name="van der Nest M.A."/>
            <person name="van Wyk S."/>
            <person name="Wingfield M.J."/>
            <person name="Xiong C."/>
            <person name="Yue Q."/>
            <person name="Zhang X."/>
        </authorList>
    </citation>
    <scope>NUCLEOTIDE SEQUENCE [LARGE SCALE GENOMIC DNA]</scope>
    <source>
        <strain evidence="3 4">BP6252</strain>
    </source>
</reference>
<organism evidence="3 4">
    <name type="scientific">Coleophoma cylindrospora</name>
    <dbReference type="NCBI Taxonomy" id="1849047"/>
    <lineage>
        <taxon>Eukaryota</taxon>
        <taxon>Fungi</taxon>
        <taxon>Dikarya</taxon>
        <taxon>Ascomycota</taxon>
        <taxon>Pezizomycotina</taxon>
        <taxon>Leotiomycetes</taxon>
        <taxon>Helotiales</taxon>
        <taxon>Dermateaceae</taxon>
        <taxon>Coleophoma</taxon>
    </lineage>
</organism>
<evidence type="ECO:0000256" key="1">
    <source>
        <dbReference type="SAM" id="MobiDB-lite"/>
    </source>
</evidence>
<name>A0A3D8QU65_9HELO</name>
<dbReference type="SUPFAM" id="SSF89372">
    <property type="entry name" value="Fucose-specific lectin"/>
    <property type="match status" value="1"/>
</dbReference>
<dbReference type="EMBL" id="PDLM01000012">
    <property type="protein sequence ID" value="RDW65054.1"/>
    <property type="molecule type" value="Genomic_DNA"/>
</dbReference>
<dbReference type="STRING" id="1849047.A0A3D8QU65"/>
<evidence type="ECO:0000313" key="3">
    <source>
        <dbReference type="EMBL" id="RDW65054.1"/>
    </source>
</evidence>
<evidence type="ECO:0000313" key="4">
    <source>
        <dbReference type="Proteomes" id="UP000256645"/>
    </source>
</evidence>
<dbReference type="OrthoDB" id="3504584at2759"/>
<dbReference type="Gene3D" id="2.120.10.70">
    <property type="entry name" value="Fucose-specific lectin"/>
    <property type="match status" value="2"/>
</dbReference>
<keyword evidence="2" id="KW-0812">Transmembrane</keyword>
<feature type="region of interest" description="Disordered" evidence="1">
    <location>
        <begin position="28"/>
        <end position="53"/>
    </location>
</feature>
<keyword evidence="2" id="KW-1133">Transmembrane helix</keyword>
<evidence type="ECO:0000256" key="2">
    <source>
        <dbReference type="SAM" id="Phobius"/>
    </source>
</evidence>
<dbReference type="Proteomes" id="UP000256645">
    <property type="component" value="Unassembled WGS sequence"/>
</dbReference>
<accession>A0A3D8QU65</accession>
<protein>
    <submittedName>
        <fullName evidence="3">Uncharacterized protein</fullName>
    </submittedName>
</protein>
<keyword evidence="4" id="KW-1185">Reference proteome</keyword>
<feature type="transmembrane region" description="Helical" evidence="2">
    <location>
        <begin position="87"/>
        <end position="108"/>
    </location>
</feature>